<organism evidence="4 5">
    <name type="scientific">Amborella trichopoda</name>
    <dbReference type="NCBI Taxonomy" id="13333"/>
    <lineage>
        <taxon>Eukaryota</taxon>
        <taxon>Viridiplantae</taxon>
        <taxon>Streptophyta</taxon>
        <taxon>Embryophyta</taxon>
        <taxon>Tracheophyta</taxon>
        <taxon>Spermatophyta</taxon>
        <taxon>Magnoliopsida</taxon>
        <taxon>Amborellales</taxon>
        <taxon>Amborellaceae</taxon>
        <taxon>Amborella</taxon>
    </lineage>
</organism>
<dbReference type="Proteomes" id="UP000017836">
    <property type="component" value="Unassembled WGS sequence"/>
</dbReference>
<sequence>MADQEEDDLQMALRMSLQQAPDPKRSKPRESLASSPAVGSWEKPQMDGHPLENSQVAGKSLEKSHVDGIYQEESPESRNRRVQRELMAAAAEKRMMVARNLKEEEVSVRRESVVPENPRIETVRKSDEGLALSNEDAHQLYYMVFGTSVSKDILAQWCNQGIRFSTDPETCMGLVQHEGGPCGVLAAIQVMH</sequence>
<evidence type="ECO:0000259" key="3">
    <source>
        <dbReference type="Pfam" id="PF13898"/>
    </source>
</evidence>
<dbReference type="EMBL" id="KI392485">
    <property type="protein sequence ID" value="ERN16005.1"/>
    <property type="molecule type" value="Genomic_DNA"/>
</dbReference>
<evidence type="ECO:0000256" key="2">
    <source>
        <dbReference type="SAM" id="MobiDB-lite"/>
    </source>
</evidence>
<feature type="domain" description="Deubiquitinating enzyme MINDY-3/4 conserved" evidence="3">
    <location>
        <begin position="143"/>
        <end position="191"/>
    </location>
</feature>
<dbReference type="eggNOG" id="KOG2871">
    <property type="taxonomic scope" value="Eukaryota"/>
</dbReference>
<dbReference type="GO" id="GO:1990380">
    <property type="term" value="F:K48-linked deubiquitinase activity"/>
    <property type="evidence" value="ECO:0007669"/>
    <property type="project" value="InterPro"/>
</dbReference>
<protein>
    <recommendedName>
        <fullName evidence="3">Deubiquitinating enzyme MINDY-3/4 conserved domain-containing protein</fullName>
    </recommendedName>
</protein>
<dbReference type="PANTHER" id="PTHR12473:SF8">
    <property type="entry name" value="UBIQUITIN CARBOXYL-TERMINAL HYDROLASE MINDY-4-RELATED"/>
    <property type="match status" value="1"/>
</dbReference>
<dbReference type="PANTHER" id="PTHR12473">
    <property type="entry name" value="UBIQUITIN CARBOXYL-TERMINAL HYDROLASE MINDY-4-RELATED"/>
    <property type="match status" value="1"/>
</dbReference>
<dbReference type="GO" id="GO:0071108">
    <property type="term" value="P:protein K48-linked deubiquitination"/>
    <property type="evidence" value="ECO:0007669"/>
    <property type="project" value="InterPro"/>
</dbReference>
<dbReference type="PROSITE" id="PS50330">
    <property type="entry name" value="UIM"/>
    <property type="match status" value="1"/>
</dbReference>
<evidence type="ECO:0000313" key="4">
    <source>
        <dbReference type="EMBL" id="ERN16005.1"/>
    </source>
</evidence>
<keyword evidence="5" id="KW-1185">Reference proteome</keyword>
<accession>U5D189</accession>
<dbReference type="InterPro" id="IPR025257">
    <property type="entry name" value="MINDY-3/4_CD"/>
</dbReference>
<dbReference type="OMA" id="YIVARDT"/>
<dbReference type="GO" id="GO:0004843">
    <property type="term" value="F:cysteine-type deubiquitinase activity"/>
    <property type="evidence" value="ECO:0007669"/>
    <property type="project" value="UniProtKB-EC"/>
</dbReference>
<name>U5D189_AMBTC</name>
<dbReference type="Pfam" id="PF13898">
    <property type="entry name" value="MINDY-3_4_CD"/>
    <property type="match status" value="1"/>
</dbReference>
<dbReference type="InterPro" id="IPR039785">
    <property type="entry name" value="MINY3/4"/>
</dbReference>
<evidence type="ECO:0000313" key="5">
    <source>
        <dbReference type="Proteomes" id="UP000017836"/>
    </source>
</evidence>
<dbReference type="AlphaFoldDB" id="U5D189"/>
<proteinExistence type="inferred from homology"/>
<dbReference type="SMART" id="SM00726">
    <property type="entry name" value="UIM"/>
    <property type="match status" value="1"/>
</dbReference>
<reference evidence="5" key="1">
    <citation type="journal article" date="2013" name="Science">
        <title>The Amborella genome and the evolution of flowering plants.</title>
        <authorList>
            <consortium name="Amborella Genome Project"/>
        </authorList>
    </citation>
    <scope>NUCLEOTIDE SEQUENCE [LARGE SCALE GENOMIC DNA]</scope>
</reference>
<dbReference type="GO" id="GO:0006508">
    <property type="term" value="P:proteolysis"/>
    <property type="evidence" value="ECO:0007669"/>
    <property type="project" value="UniProtKB-KW"/>
</dbReference>
<dbReference type="HOGENOM" id="CLU_1589317_0_0_1"/>
<dbReference type="InterPro" id="IPR003903">
    <property type="entry name" value="UIM_dom"/>
</dbReference>
<gene>
    <name evidence="4" type="ORF">AMTR_s00030p00048680</name>
</gene>
<dbReference type="Gramene" id="ERN16005">
    <property type="protein sequence ID" value="ERN16005"/>
    <property type="gene ID" value="AMTR_s00030p00048680"/>
</dbReference>
<feature type="region of interest" description="Disordered" evidence="2">
    <location>
        <begin position="1"/>
        <end position="81"/>
    </location>
</feature>
<comment type="similarity">
    <text evidence="1">Belongs to the MINDY deubiquitinase family. FAM188 subfamily.</text>
</comment>
<evidence type="ECO:0000256" key="1">
    <source>
        <dbReference type="ARBA" id="ARBA00011074"/>
    </source>
</evidence>